<organism evidence="1 2">
    <name type="scientific">Serratia marcescens</name>
    <dbReference type="NCBI Taxonomy" id="615"/>
    <lineage>
        <taxon>Bacteria</taxon>
        <taxon>Pseudomonadati</taxon>
        <taxon>Pseudomonadota</taxon>
        <taxon>Gammaproteobacteria</taxon>
        <taxon>Enterobacterales</taxon>
        <taxon>Yersiniaceae</taxon>
        <taxon>Serratia</taxon>
    </lineage>
</organism>
<dbReference type="Proteomes" id="UP000320710">
    <property type="component" value="Unassembled WGS sequence"/>
</dbReference>
<evidence type="ECO:0000313" key="1">
    <source>
        <dbReference type="EMBL" id="TQI82970.1"/>
    </source>
</evidence>
<reference evidence="1 2" key="2">
    <citation type="submission" date="2019-07" db="EMBL/GenBank/DDBJ databases">
        <title>Investigation of anaerobic lignin degradation for improved lignocellulosic biofuels.</title>
        <authorList>
            <person name="Deangelis K.PhD."/>
        </authorList>
    </citation>
    <scope>NUCLEOTIDE SEQUENCE [LARGE SCALE GENOMIC DNA]</scope>
    <source>
        <strain evidence="1 2">106R</strain>
    </source>
</reference>
<sequence length="273" mass="31043">MQELASLANGSVREIQELALTAFTPKTDIPVAVVPDNHEVKTLEHFQLQPSLIRQAVRLISVSSLIAYVKKFADPRTAIFADKSETRIEAVLDYHSAANSPEWAKHRAVYDCPYSDEWQEWESRDKRPMNQTDFAEFLENHIQDIAPVSDNYKGPSGTELLEMVLAFQETRKAEFKSVRRLQDGTFQMSYSDEKDGSGNTSLPEKISLAIAPFHNGAPYQVEARIRYRLKDGGLALWYELIEPKKIVEHAFTEIVVDLENQLENIPVYEGSIK</sequence>
<comment type="caution">
    <text evidence="1">The sequence shown here is derived from an EMBL/GenBank/DDBJ whole genome shotgun (WGS) entry which is preliminary data.</text>
</comment>
<name>A0AA46K3C8_SERMA</name>
<proteinExistence type="predicted"/>
<dbReference type="EMBL" id="VFMJ01000001">
    <property type="protein sequence ID" value="TQI82970.1"/>
    <property type="molecule type" value="Genomic_DNA"/>
</dbReference>
<protein>
    <submittedName>
        <fullName evidence="1">Uncharacterized protein YfdQ (DUF2303 family)</fullName>
    </submittedName>
</protein>
<accession>A0AA46K3C8</accession>
<dbReference type="Pfam" id="PF10065">
    <property type="entry name" value="DUF2303"/>
    <property type="match status" value="1"/>
</dbReference>
<dbReference type="AlphaFoldDB" id="A0AA46K3C8"/>
<evidence type="ECO:0000313" key="2">
    <source>
        <dbReference type="Proteomes" id="UP000320710"/>
    </source>
</evidence>
<reference evidence="1 2" key="1">
    <citation type="submission" date="2019-06" db="EMBL/GenBank/DDBJ databases">
        <authorList>
            <person name="Deangelis K."/>
            <person name="Huntemann M."/>
            <person name="Clum A."/>
            <person name="Pillay M."/>
            <person name="Palaniappan K."/>
            <person name="Varghese N."/>
            <person name="Mikhailova N."/>
            <person name="Stamatis D."/>
            <person name="Reddy T."/>
            <person name="Daum C."/>
            <person name="Shapiro N."/>
            <person name="Ivanova N."/>
            <person name="Kyrpides N."/>
            <person name="Woyke T."/>
        </authorList>
    </citation>
    <scope>NUCLEOTIDE SEQUENCE [LARGE SCALE GENOMIC DNA]</scope>
    <source>
        <strain evidence="1 2">106R</strain>
    </source>
</reference>
<dbReference type="InterPro" id="IPR019276">
    <property type="entry name" value="DUF2303"/>
</dbReference>
<dbReference type="RefSeq" id="WP_060446756.1">
    <property type="nucleotide sequence ID" value="NZ_FCJT01000020.1"/>
</dbReference>
<gene>
    <name evidence="1" type="ORF">FHU12_0432</name>
</gene>